<keyword evidence="3" id="KW-1185">Reference proteome</keyword>
<dbReference type="EMBL" id="JAJEQN010000008">
    <property type="protein sequence ID" value="MCC2220892.1"/>
    <property type="molecule type" value="Genomic_DNA"/>
</dbReference>
<dbReference type="InterPro" id="IPR011335">
    <property type="entry name" value="Restrct_endonuc-II-like"/>
</dbReference>
<dbReference type="GO" id="GO:0003677">
    <property type="term" value="F:DNA binding"/>
    <property type="evidence" value="ECO:0007669"/>
    <property type="project" value="InterPro"/>
</dbReference>
<dbReference type="Gene3D" id="3.40.50.10130">
    <property type="match status" value="1"/>
</dbReference>
<name>A0AAE3E3Z1_9FIRM</name>
<gene>
    <name evidence="2" type="ORF">LKD48_04415</name>
</gene>
<dbReference type="AlphaFoldDB" id="A0AAE3E3Z1"/>
<reference evidence="2 3" key="1">
    <citation type="submission" date="2021-10" db="EMBL/GenBank/DDBJ databases">
        <title>Anaerobic single-cell dispensing facilitates the cultivation of human gut bacteria.</title>
        <authorList>
            <person name="Afrizal A."/>
        </authorList>
    </citation>
    <scope>NUCLEOTIDE SEQUENCE [LARGE SCALE GENOMIC DNA]</scope>
    <source>
        <strain evidence="2 3">CLA-AA-H224</strain>
    </source>
</reference>
<dbReference type="SMART" id="SM00891">
    <property type="entry name" value="ERCC4"/>
    <property type="match status" value="1"/>
</dbReference>
<dbReference type="InterPro" id="IPR006166">
    <property type="entry name" value="ERCC4_domain"/>
</dbReference>
<dbReference type="GO" id="GO:0004518">
    <property type="term" value="F:nuclease activity"/>
    <property type="evidence" value="ECO:0007669"/>
    <property type="project" value="InterPro"/>
</dbReference>
<evidence type="ECO:0000313" key="3">
    <source>
        <dbReference type="Proteomes" id="UP001198200"/>
    </source>
</evidence>
<dbReference type="SUPFAM" id="SSF52980">
    <property type="entry name" value="Restriction endonuclease-like"/>
    <property type="match status" value="1"/>
</dbReference>
<dbReference type="Pfam" id="PF02732">
    <property type="entry name" value="ERCC4"/>
    <property type="match status" value="1"/>
</dbReference>
<organism evidence="2 3">
    <name type="scientific">Anthropogastromicrobium aceti</name>
    <dbReference type="NCBI Taxonomy" id="2981768"/>
    <lineage>
        <taxon>Bacteria</taxon>
        <taxon>Bacillati</taxon>
        <taxon>Bacillota</taxon>
        <taxon>Clostridia</taxon>
        <taxon>Lachnospirales</taxon>
        <taxon>Lachnospiraceae</taxon>
        <taxon>Anthropogastromicrobium</taxon>
    </lineage>
</organism>
<evidence type="ECO:0000259" key="1">
    <source>
        <dbReference type="SMART" id="SM00891"/>
    </source>
</evidence>
<feature type="domain" description="ERCC4" evidence="1">
    <location>
        <begin position="1"/>
        <end position="88"/>
    </location>
</feature>
<accession>A0AAE3E3Z1</accession>
<sequence length="151" mass="18058">MIIVDSREKKWQHIEKYFQQHGILYQIQKLDIADYMLEGQDKFVIDRKQNLDELCSNLCTKDSGRFWREVRRSREQKVKMVILCEHGGKIKSIKDVAEWKSTYSRVTGRQLAAEIYRVHIAYGVEFLFCDKRSTGRRIVELLEDTAWIEKR</sequence>
<dbReference type="Proteomes" id="UP001198200">
    <property type="component" value="Unassembled WGS sequence"/>
</dbReference>
<dbReference type="GO" id="GO:0006259">
    <property type="term" value="P:DNA metabolic process"/>
    <property type="evidence" value="ECO:0007669"/>
    <property type="project" value="UniProtKB-ARBA"/>
</dbReference>
<comment type="caution">
    <text evidence="2">The sequence shown here is derived from an EMBL/GenBank/DDBJ whole genome shotgun (WGS) entry which is preliminary data.</text>
</comment>
<proteinExistence type="predicted"/>
<protein>
    <submittedName>
        <fullName evidence="2">ERCC4 domain-containing protein</fullName>
    </submittedName>
</protein>
<dbReference type="RefSeq" id="WP_308731319.1">
    <property type="nucleotide sequence ID" value="NZ_JAJEQN010000008.1"/>
</dbReference>
<evidence type="ECO:0000313" key="2">
    <source>
        <dbReference type="EMBL" id="MCC2220892.1"/>
    </source>
</evidence>